<dbReference type="InterPro" id="IPR001729">
    <property type="entry name" value="SP-C"/>
</dbReference>
<protein>
    <recommendedName>
        <fullName evidence="9">Surfactant protein C</fullName>
    </recommendedName>
    <alternativeName>
        <fullName evidence="10">Pulmonary surfactant-associated protein C</fullName>
    </alternativeName>
</protein>
<dbReference type="Ensembl" id="ENSPCET00000024838.1">
    <property type="protein sequence ID" value="ENSPCEP00000024039.1"/>
    <property type="gene ID" value="ENSPCEG00000018186.1"/>
</dbReference>
<feature type="domain" description="BRICHOS" evidence="12">
    <location>
        <begin position="94"/>
        <end position="186"/>
    </location>
</feature>
<proteinExistence type="predicted"/>
<evidence type="ECO:0000259" key="12">
    <source>
        <dbReference type="PROSITE" id="PS50869"/>
    </source>
</evidence>
<keyword evidence="3" id="KW-0767">Surface film</keyword>
<evidence type="ECO:0000256" key="11">
    <source>
        <dbReference type="SAM" id="Phobius"/>
    </source>
</evidence>
<dbReference type="AlphaFoldDB" id="A0A8C8SQC1"/>
<evidence type="ECO:0000313" key="13">
    <source>
        <dbReference type="Ensembl" id="ENSPCEP00000024039.1"/>
    </source>
</evidence>
<evidence type="ECO:0000256" key="6">
    <source>
        <dbReference type="ARBA" id="ARBA00023139"/>
    </source>
</evidence>
<reference evidence="13" key="1">
    <citation type="submission" date="2025-08" db="UniProtKB">
        <authorList>
            <consortium name="Ensembl"/>
        </authorList>
    </citation>
    <scope>IDENTIFICATION</scope>
</reference>
<evidence type="ECO:0000256" key="10">
    <source>
        <dbReference type="ARBA" id="ARBA00044825"/>
    </source>
</evidence>
<keyword evidence="4" id="KW-0964">Secreted</keyword>
<feature type="transmembrane region" description="Helical" evidence="11">
    <location>
        <begin position="31"/>
        <end position="53"/>
    </location>
</feature>
<dbReference type="PANTHER" id="PTHR10800">
    <property type="entry name" value="PULMONARY SURFACTANT-ASSOCIATED PROTEIN C"/>
    <property type="match status" value="1"/>
</dbReference>
<sequence>MNSKGSSESNMPAEPPAYRFLPAVPKNRKEVILISMVVVLLAIIITGAVLIGVHMTQKHVEQIIQATSSGSNGEAIEQMALVNSQENVIAFHMEGNTTSATIVYDYKNGLIGLRVQDRRKCLVMKMDKVTVPSLAEMIQRIENFATQQGSGDNSLSYSFREGLPADRKALGMTLNILCSDGPISWAENTQKQQRRTVISVNIWGIKVSVSF</sequence>
<dbReference type="PANTHER" id="PTHR10800:SF6">
    <property type="entry name" value="PULMONARY SURFACTANT-ASSOCIATED PROTEIN C"/>
    <property type="match status" value="1"/>
</dbReference>
<keyword evidence="6" id="KW-0564">Palmitate</keyword>
<evidence type="ECO:0000256" key="8">
    <source>
        <dbReference type="ARBA" id="ARBA00023288"/>
    </source>
</evidence>
<dbReference type="Gene3D" id="3.30.390.150">
    <property type="match status" value="1"/>
</dbReference>
<evidence type="ECO:0000313" key="14">
    <source>
        <dbReference type="Proteomes" id="UP000694393"/>
    </source>
</evidence>
<name>A0A8C8SQC1_9SAUR</name>
<keyword evidence="7" id="KW-1015">Disulfide bond</keyword>
<keyword evidence="14" id="KW-1185">Reference proteome</keyword>
<evidence type="ECO:0000256" key="3">
    <source>
        <dbReference type="ARBA" id="ARBA00022439"/>
    </source>
</evidence>
<dbReference type="SMART" id="SM00019">
    <property type="entry name" value="SF_P"/>
    <property type="match status" value="1"/>
</dbReference>
<dbReference type="SMART" id="SM01039">
    <property type="entry name" value="BRICHOS"/>
    <property type="match status" value="1"/>
</dbReference>
<dbReference type="Pfam" id="PF04089">
    <property type="entry name" value="BRICHOS"/>
    <property type="match status" value="1"/>
</dbReference>
<keyword evidence="8" id="KW-0449">Lipoprotein</keyword>
<accession>A0A8C8SQC1</accession>
<keyword evidence="11" id="KW-0812">Transmembrane</keyword>
<comment type="function">
    <text evidence="1">Pulmonary surfactant associated proteins promote alveolar stability by lowering the surface tension at the air-liquid interface in the peripheral air spaces.</text>
</comment>
<evidence type="ECO:0000256" key="4">
    <source>
        <dbReference type="ARBA" id="ARBA00022525"/>
    </source>
</evidence>
<organism evidence="13 14">
    <name type="scientific">Pelusios castaneus</name>
    <name type="common">West African mud turtle</name>
    <dbReference type="NCBI Taxonomy" id="367368"/>
    <lineage>
        <taxon>Eukaryota</taxon>
        <taxon>Metazoa</taxon>
        <taxon>Chordata</taxon>
        <taxon>Craniata</taxon>
        <taxon>Vertebrata</taxon>
        <taxon>Euteleostomi</taxon>
        <taxon>Archelosauria</taxon>
        <taxon>Testudinata</taxon>
        <taxon>Testudines</taxon>
        <taxon>Pleurodira</taxon>
        <taxon>Pelomedusidae</taxon>
        <taxon>Pelusios</taxon>
    </lineage>
</organism>
<evidence type="ECO:0000256" key="7">
    <source>
        <dbReference type="ARBA" id="ARBA00023157"/>
    </source>
</evidence>
<keyword evidence="5" id="KW-0305">Gaseous exchange</keyword>
<dbReference type="Pfam" id="PF08999">
    <property type="entry name" value="SP_C-Propep"/>
    <property type="match status" value="1"/>
</dbReference>
<dbReference type="PROSITE" id="PS50869">
    <property type="entry name" value="BRICHOS"/>
    <property type="match status" value="1"/>
</dbReference>
<comment type="subcellular location">
    <subcellularLocation>
        <location evidence="2">Secreted</location>
        <location evidence="2">Extracellular space</location>
        <location evidence="2">Surface film</location>
    </subcellularLocation>
</comment>
<dbReference type="GO" id="GO:0007585">
    <property type="term" value="P:respiratory gaseous exchange by respiratory system"/>
    <property type="evidence" value="ECO:0007669"/>
    <property type="project" value="UniProtKB-KW"/>
</dbReference>
<evidence type="ECO:0000256" key="5">
    <source>
        <dbReference type="ARBA" id="ARBA00022713"/>
    </source>
</evidence>
<dbReference type="Proteomes" id="UP000694393">
    <property type="component" value="Unplaced"/>
</dbReference>
<keyword evidence="11" id="KW-0472">Membrane</keyword>
<evidence type="ECO:0000256" key="1">
    <source>
        <dbReference type="ARBA" id="ARBA00002263"/>
    </source>
</evidence>
<dbReference type="InterPro" id="IPR007084">
    <property type="entry name" value="BRICHOS_dom"/>
</dbReference>
<evidence type="ECO:0000256" key="2">
    <source>
        <dbReference type="ARBA" id="ARBA00004364"/>
    </source>
</evidence>
<keyword evidence="11" id="KW-1133">Transmembrane helix</keyword>
<evidence type="ECO:0000256" key="9">
    <source>
        <dbReference type="ARBA" id="ARBA00044778"/>
    </source>
</evidence>
<dbReference type="GO" id="GO:0005615">
    <property type="term" value="C:extracellular space"/>
    <property type="evidence" value="ECO:0007669"/>
    <property type="project" value="TreeGrafter"/>
</dbReference>
<dbReference type="InterPro" id="IPR015091">
    <property type="entry name" value="Surfactant_protein_propep"/>
</dbReference>
<reference evidence="13" key="2">
    <citation type="submission" date="2025-09" db="UniProtKB">
        <authorList>
            <consortium name="Ensembl"/>
        </authorList>
    </citation>
    <scope>IDENTIFICATION</scope>
</reference>